<dbReference type="InterPro" id="IPR037185">
    <property type="entry name" value="EmrE-like"/>
</dbReference>
<evidence type="ECO:0000256" key="4">
    <source>
        <dbReference type="ARBA" id="ARBA00023136"/>
    </source>
</evidence>
<proteinExistence type="predicted"/>
<dbReference type="PANTHER" id="PTHR32322">
    <property type="entry name" value="INNER MEMBRANE TRANSPORTER"/>
    <property type="match status" value="1"/>
</dbReference>
<evidence type="ECO:0000313" key="7">
    <source>
        <dbReference type="EMBL" id="SNZ21012.1"/>
    </source>
</evidence>
<evidence type="ECO:0000256" key="3">
    <source>
        <dbReference type="ARBA" id="ARBA00022989"/>
    </source>
</evidence>
<dbReference type="SUPFAM" id="SSF103481">
    <property type="entry name" value="Multidrug resistance efflux transporter EmrE"/>
    <property type="match status" value="2"/>
</dbReference>
<dbReference type="InterPro" id="IPR000620">
    <property type="entry name" value="EamA_dom"/>
</dbReference>
<dbReference type="EMBL" id="OBEL01000006">
    <property type="protein sequence ID" value="SNZ21012.1"/>
    <property type="molecule type" value="Genomic_DNA"/>
</dbReference>
<evidence type="ECO:0000313" key="8">
    <source>
        <dbReference type="Proteomes" id="UP000219439"/>
    </source>
</evidence>
<reference evidence="7 8" key="1">
    <citation type="submission" date="2017-09" db="EMBL/GenBank/DDBJ databases">
        <authorList>
            <person name="Ehlers B."/>
            <person name="Leendertz F.H."/>
        </authorList>
    </citation>
    <scope>NUCLEOTIDE SEQUENCE [LARGE SCALE GENOMIC DNA]</scope>
    <source>
        <strain evidence="7 8">DSM 18289</strain>
    </source>
</reference>
<dbReference type="Proteomes" id="UP000219439">
    <property type="component" value="Unassembled WGS sequence"/>
</dbReference>
<feature type="transmembrane region" description="Helical" evidence="5">
    <location>
        <begin position="140"/>
        <end position="157"/>
    </location>
</feature>
<feature type="transmembrane region" description="Helical" evidence="5">
    <location>
        <begin position="163"/>
        <end position="182"/>
    </location>
</feature>
<feature type="transmembrane region" description="Helical" evidence="5">
    <location>
        <begin position="77"/>
        <end position="98"/>
    </location>
</feature>
<dbReference type="AlphaFoldDB" id="A0A285PH04"/>
<protein>
    <submittedName>
        <fullName evidence="7">EamA domain-containing membrane protein RarD</fullName>
    </submittedName>
</protein>
<feature type="transmembrane region" description="Helical" evidence="5">
    <location>
        <begin position="46"/>
        <end position="65"/>
    </location>
</feature>
<organism evidence="7 8">
    <name type="scientific">Cohaesibacter gelatinilyticus</name>
    <dbReference type="NCBI Taxonomy" id="372072"/>
    <lineage>
        <taxon>Bacteria</taxon>
        <taxon>Pseudomonadati</taxon>
        <taxon>Pseudomonadota</taxon>
        <taxon>Alphaproteobacteria</taxon>
        <taxon>Hyphomicrobiales</taxon>
        <taxon>Cohaesibacteraceae</taxon>
    </lineage>
</organism>
<gene>
    <name evidence="7" type="ORF">SAMN06265368_4126</name>
</gene>
<dbReference type="RefSeq" id="WP_244580170.1">
    <property type="nucleotide sequence ID" value="NZ_OBEL01000006.1"/>
</dbReference>
<keyword evidence="8" id="KW-1185">Reference proteome</keyword>
<evidence type="ECO:0000256" key="1">
    <source>
        <dbReference type="ARBA" id="ARBA00004141"/>
    </source>
</evidence>
<name>A0A285PH04_9HYPH</name>
<feature type="transmembrane region" description="Helical" evidence="5">
    <location>
        <begin position="194"/>
        <end position="214"/>
    </location>
</feature>
<feature type="transmembrane region" description="Helical" evidence="5">
    <location>
        <begin position="284"/>
        <end position="302"/>
    </location>
</feature>
<dbReference type="PANTHER" id="PTHR32322:SF9">
    <property type="entry name" value="AMINO-ACID METABOLITE EFFLUX PUMP-RELATED"/>
    <property type="match status" value="1"/>
</dbReference>
<feature type="domain" description="EamA" evidence="6">
    <location>
        <begin position="164"/>
        <end position="300"/>
    </location>
</feature>
<dbReference type="InterPro" id="IPR050638">
    <property type="entry name" value="AA-Vitamin_Transporters"/>
</dbReference>
<sequence length="321" mass="34215">MKSTSSQTAIGLVMAPRQWGMLILLAFLWGGAFFFVKVSIAELPTMMIVFCRVGLAALVLVAFVLMTGRTIPKSPNIWLAFFIMGFLNNVVPFSLIVWGQKSITSGLASILNGTTPIFTMLVAGLLLADERLSLNKVMGVVLGLLGIVAISGVDALSGLSNSLWAQLAILGAALSYGFAAVHARRFRAMGVDPVVGAMGQVCASSLLLLPIMIWDDWAGVSTLPSFWVILSVVLLAVLSTAWAYILYFRLLDEAGATNASLVTLLIPVFAILLGVLILGESMKLSHILGMILIGFGLLVVDGRALNYLRSKKPSETASLRG</sequence>
<keyword evidence="2 5" id="KW-0812">Transmembrane</keyword>
<feature type="transmembrane region" description="Helical" evidence="5">
    <location>
        <begin position="21"/>
        <end position="40"/>
    </location>
</feature>
<evidence type="ECO:0000256" key="5">
    <source>
        <dbReference type="SAM" id="Phobius"/>
    </source>
</evidence>
<evidence type="ECO:0000256" key="2">
    <source>
        <dbReference type="ARBA" id="ARBA00022692"/>
    </source>
</evidence>
<evidence type="ECO:0000259" key="6">
    <source>
        <dbReference type="Pfam" id="PF00892"/>
    </source>
</evidence>
<keyword evidence="3 5" id="KW-1133">Transmembrane helix</keyword>
<dbReference type="Pfam" id="PF00892">
    <property type="entry name" value="EamA"/>
    <property type="match status" value="2"/>
</dbReference>
<feature type="transmembrane region" description="Helical" evidence="5">
    <location>
        <begin position="259"/>
        <end position="278"/>
    </location>
</feature>
<feature type="transmembrane region" description="Helical" evidence="5">
    <location>
        <begin position="110"/>
        <end position="128"/>
    </location>
</feature>
<comment type="subcellular location">
    <subcellularLocation>
        <location evidence="1">Membrane</location>
        <topology evidence="1">Multi-pass membrane protein</topology>
    </subcellularLocation>
</comment>
<feature type="domain" description="EamA" evidence="6">
    <location>
        <begin position="21"/>
        <end position="151"/>
    </location>
</feature>
<accession>A0A285PH04</accession>
<keyword evidence="4 5" id="KW-0472">Membrane</keyword>
<feature type="transmembrane region" description="Helical" evidence="5">
    <location>
        <begin position="226"/>
        <end position="247"/>
    </location>
</feature>
<dbReference type="GO" id="GO:0016020">
    <property type="term" value="C:membrane"/>
    <property type="evidence" value="ECO:0007669"/>
    <property type="project" value="UniProtKB-SubCell"/>
</dbReference>